<dbReference type="Proteomes" id="UP000000759">
    <property type="component" value="Chromosome 10"/>
</dbReference>
<dbReference type="HOGENOM" id="CLU_035468_0_0_1"/>
<feature type="signal peptide" evidence="2">
    <location>
        <begin position="1"/>
        <end position="18"/>
    </location>
</feature>
<dbReference type="InParanoid" id="B7G1L3"/>
<keyword evidence="2" id="KW-0732">Signal</keyword>
<feature type="compositionally biased region" description="Polar residues" evidence="1">
    <location>
        <begin position="352"/>
        <end position="364"/>
    </location>
</feature>
<dbReference type="AlphaFoldDB" id="B7G1L3"/>
<reference evidence="3 4" key="1">
    <citation type="journal article" date="2008" name="Nature">
        <title>The Phaeodactylum genome reveals the evolutionary history of diatom genomes.</title>
        <authorList>
            <person name="Bowler C."/>
            <person name="Allen A.E."/>
            <person name="Badger J.H."/>
            <person name="Grimwood J."/>
            <person name="Jabbari K."/>
            <person name="Kuo A."/>
            <person name="Maheswari U."/>
            <person name="Martens C."/>
            <person name="Maumus F."/>
            <person name="Otillar R.P."/>
            <person name="Rayko E."/>
            <person name="Salamov A."/>
            <person name="Vandepoele K."/>
            <person name="Beszteri B."/>
            <person name="Gruber A."/>
            <person name="Heijde M."/>
            <person name="Katinka M."/>
            <person name="Mock T."/>
            <person name="Valentin K."/>
            <person name="Verret F."/>
            <person name="Berges J.A."/>
            <person name="Brownlee C."/>
            <person name="Cadoret J.P."/>
            <person name="Chiovitti A."/>
            <person name="Choi C.J."/>
            <person name="Coesel S."/>
            <person name="De Martino A."/>
            <person name="Detter J.C."/>
            <person name="Durkin C."/>
            <person name="Falciatore A."/>
            <person name="Fournet J."/>
            <person name="Haruta M."/>
            <person name="Huysman M.J."/>
            <person name="Jenkins B.D."/>
            <person name="Jiroutova K."/>
            <person name="Jorgensen R.E."/>
            <person name="Joubert Y."/>
            <person name="Kaplan A."/>
            <person name="Kroger N."/>
            <person name="Kroth P.G."/>
            <person name="La Roche J."/>
            <person name="Lindquist E."/>
            <person name="Lommer M."/>
            <person name="Martin-Jezequel V."/>
            <person name="Lopez P.J."/>
            <person name="Lucas S."/>
            <person name="Mangogna M."/>
            <person name="McGinnis K."/>
            <person name="Medlin L.K."/>
            <person name="Montsant A."/>
            <person name="Oudot-Le Secq M.P."/>
            <person name="Napoli C."/>
            <person name="Obornik M."/>
            <person name="Parker M.S."/>
            <person name="Petit J.L."/>
            <person name="Porcel B.M."/>
            <person name="Poulsen N."/>
            <person name="Robison M."/>
            <person name="Rychlewski L."/>
            <person name="Rynearson T.A."/>
            <person name="Schmutz J."/>
            <person name="Shapiro H."/>
            <person name="Siaut M."/>
            <person name="Stanley M."/>
            <person name="Sussman M.R."/>
            <person name="Taylor A.R."/>
            <person name="Vardi A."/>
            <person name="von Dassow P."/>
            <person name="Vyverman W."/>
            <person name="Willis A."/>
            <person name="Wyrwicz L.S."/>
            <person name="Rokhsar D.S."/>
            <person name="Weissenbach J."/>
            <person name="Armbrust E.V."/>
            <person name="Green B.R."/>
            <person name="Van de Peer Y."/>
            <person name="Grigoriev I.V."/>
        </authorList>
    </citation>
    <scope>NUCLEOTIDE SEQUENCE [LARGE SCALE GENOMIC DNA]</scope>
    <source>
        <strain evidence="3 4">CCAP 1055/1</strain>
    </source>
</reference>
<name>B7G1L3_PHATC</name>
<feature type="compositionally biased region" description="Polar residues" evidence="1">
    <location>
        <begin position="447"/>
        <end position="457"/>
    </location>
</feature>
<organism evidence="3 4">
    <name type="scientific">Phaeodactylum tricornutum (strain CCAP 1055/1)</name>
    <dbReference type="NCBI Taxonomy" id="556484"/>
    <lineage>
        <taxon>Eukaryota</taxon>
        <taxon>Sar</taxon>
        <taxon>Stramenopiles</taxon>
        <taxon>Ochrophyta</taxon>
        <taxon>Bacillariophyta</taxon>
        <taxon>Bacillariophyceae</taxon>
        <taxon>Bacillariophycidae</taxon>
        <taxon>Naviculales</taxon>
        <taxon>Phaeodactylaceae</taxon>
        <taxon>Phaeodactylum</taxon>
    </lineage>
</organism>
<reference evidence="4" key="2">
    <citation type="submission" date="2008-08" db="EMBL/GenBank/DDBJ databases">
        <authorList>
            <consortium name="Diatom Consortium"/>
            <person name="Grigoriev I."/>
            <person name="Grimwood J."/>
            <person name="Kuo A."/>
            <person name="Otillar R.P."/>
            <person name="Salamov A."/>
            <person name="Detter J.C."/>
            <person name="Lindquist E."/>
            <person name="Shapiro H."/>
            <person name="Lucas S."/>
            <person name="Glavina del Rio T."/>
            <person name="Pitluck S."/>
            <person name="Rokhsar D."/>
            <person name="Bowler C."/>
        </authorList>
    </citation>
    <scope>GENOME REANNOTATION</scope>
    <source>
        <strain evidence="4">CCAP 1055/1</strain>
    </source>
</reference>
<evidence type="ECO:0000256" key="2">
    <source>
        <dbReference type="SAM" id="SignalP"/>
    </source>
</evidence>
<evidence type="ECO:0000313" key="3">
    <source>
        <dbReference type="EMBL" id="EEC47701.1"/>
    </source>
</evidence>
<feature type="region of interest" description="Disordered" evidence="1">
    <location>
        <begin position="352"/>
        <end position="464"/>
    </location>
</feature>
<dbReference type="GeneID" id="7201690"/>
<dbReference type="KEGG" id="pti:PHATRDRAFT_46547"/>
<evidence type="ECO:0000256" key="1">
    <source>
        <dbReference type="SAM" id="MobiDB-lite"/>
    </source>
</evidence>
<protein>
    <submittedName>
        <fullName evidence="3">Uncharacterized protein</fullName>
    </submittedName>
</protein>
<gene>
    <name evidence="3" type="ORF">PHATRDRAFT_46547</name>
</gene>
<accession>B7G1L3</accession>
<dbReference type="EMBL" id="CM000613">
    <property type="protein sequence ID" value="EEC47701.1"/>
    <property type="molecule type" value="Genomic_DNA"/>
</dbReference>
<feature type="chain" id="PRO_5002852855" evidence="2">
    <location>
        <begin position="19"/>
        <end position="464"/>
    </location>
</feature>
<proteinExistence type="predicted"/>
<keyword evidence="4" id="KW-1185">Reference proteome</keyword>
<sequence>MLFKLAIIWATLTSATQAQNSACTAATSISALPASVSGDTSNVSPVQDVAAESCQLARGPLASSWYSYVAESDGCLTAKVTPPAADEWDTILTAHSGDSCSALSCVAMNDDVDVVTERGSEVRINAVTGTTYYFMVAGYDNDEPGGRFEFALSQTSDATCSNPTGNQWCPICPDGGQPSATAIFDENVLCSGAGADEESVEGDEACGILQVIGSAVCGCTPASTATCSLCPSSEPISSPMQSILVSETVTCGDISVVGGSDSCGANRDGLAALCGCPGSGPVCQLCPAGSSFDPNRFVSPDDELTCGEIELDFRKEVILFPSIGCTPSAVDFVFQANVVDFCCNGANLESNPNLTFPPTGSTPNGAPMAMPMTTLSPAATTAPESAPTGAPQASSPTVINTSTPGSVTTTSPMATPVTTTAPATTPTSETPNSATPTSSPPVSQPAGTSDASRSRISVSAFKAC</sequence>
<feature type="compositionally biased region" description="Low complexity" evidence="1">
    <location>
        <begin position="401"/>
        <end position="437"/>
    </location>
</feature>
<evidence type="ECO:0000313" key="4">
    <source>
        <dbReference type="Proteomes" id="UP000000759"/>
    </source>
</evidence>
<dbReference type="PaxDb" id="2850-Phatr46547"/>
<dbReference type="RefSeq" id="XP_002181049.1">
    <property type="nucleotide sequence ID" value="XM_002181013.1"/>
</dbReference>
<feature type="compositionally biased region" description="Low complexity" evidence="1">
    <location>
        <begin position="366"/>
        <end position="391"/>
    </location>
</feature>